<dbReference type="InterPro" id="IPR036188">
    <property type="entry name" value="FAD/NAD-bd_sf"/>
</dbReference>
<dbReference type="SUPFAM" id="SSF54373">
    <property type="entry name" value="FAD-linked reductases, C-terminal domain"/>
    <property type="match status" value="1"/>
</dbReference>
<dbReference type="Pfam" id="PF00732">
    <property type="entry name" value="GMC_oxred_N"/>
    <property type="match status" value="1"/>
</dbReference>
<dbReference type="Pfam" id="PF05199">
    <property type="entry name" value="GMC_oxred_C"/>
    <property type="match status" value="1"/>
</dbReference>
<keyword evidence="2" id="KW-0732">Signal</keyword>
<dbReference type="InterPro" id="IPR000172">
    <property type="entry name" value="GMC_OxRdtase_N"/>
</dbReference>
<feature type="signal peptide" evidence="2">
    <location>
        <begin position="1"/>
        <end position="18"/>
    </location>
</feature>
<dbReference type="PANTHER" id="PTHR11552:SF213">
    <property type="entry name" value="DEHYDROGENASE, PUTATIVE-RELATED"/>
    <property type="match status" value="1"/>
</dbReference>
<dbReference type="GO" id="GO:0016614">
    <property type="term" value="F:oxidoreductase activity, acting on CH-OH group of donors"/>
    <property type="evidence" value="ECO:0007669"/>
    <property type="project" value="InterPro"/>
</dbReference>
<accession>A0A2C5ZL12</accession>
<name>A0A2C5ZL12_9HYPO</name>
<sequence>MLATALYAALWLCSQAGARFITEVDPNTVYDYIVIGSGAGGSTVGAGLAEAGHSVLIIDAGIDLTTTYEYRAPGYSLRASEYPPMTWEFFVNHYPNLEMQRRDTKMTYLTPSGNRYVGLNPPPFSKPLGVLYPRAGTFGGCTSHNALVTVYPEESDWDNIAKLTGDNSWNAEYMRGIFKRIERCRYVPNSIIGHGFHGWLTTSVASIVFFLEDPKLLAMLHGAASAIGQGFSKILENVEGLVQVLHRDLNSGFPNRDRRQGLFQIPIATMEGRRSGPADRVKTLMQGTPGGLFSSAKTYRLDVLLSSLVTRIILQPPMKPGFAARAVGVEYATGPNLYRADPLSKPNARLPPPRWLKAGREIILSAGAFNTPQLLKLSGIGPRQELSRMGIPVIVDLPGVGVNLQDRYEVTVTSASPQPFFLTKPCTFGRTQPDPCLNQWLLGNNDAEKGAYTSPGFAFAVLKKSTVAEDDIPDLFIAGALANFTGYFLNYDNVATTGARHWSWVILKARTRNRAGTIELRSRDPRDPPLINFNYFRTGTNFDGQAEKDVLALVEAIDWARAATANVNNFLHFDKFHEERPGPSIKTAAQEAQWAMDEAWGHHASCTAAIGADKDPYAVLDSRFRVRGVEGLRVVDASVFPLIPGYYIALSIIMASQKAAEVIDQDATNPRPAPPMPPPMPPPAFSFGNSYSYRQGGGYNGYGPFGPNHFTYGQRKS</sequence>
<gene>
    <name evidence="4" type="ORF">CDD80_1472</name>
</gene>
<evidence type="ECO:0000313" key="5">
    <source>
        <dbReference type="Proteomes" id="UP000226431"/>
    </source>
</evidence>
<evidence type="ECO:0000259" key="3">
    <source>
        <dbReference type="PROSITE" id="PS00624"/>
    </source>
</evidence>
<comment type="caution">
    <text evidence="4">The sequence shown here is derived from an EMBL/GenBank/DDBJ whole genome shotgun (WGS) entry which is preliminary data.</text>
</comment>
<dbReference type="PROSITE" id="PS00624">
    <property type="entry name" value="GMC_OXRED_2"/>
    <property type="match status" value="1"/>
</dbReference>
<dbReference type="SUPFAM" id="SSF51905">
    <property type="entry name" value="FAD/NAD(P)-binding domain"/>
    <property type="match status" value="1"/>
</dbReference>
<keyword evidence="5" id="KW-1185">Reference proteome</keyword>
<protein>
    <recommendedName>
        <fullName evidence="3">Glucose-methanol-choline oxidoreductase N-terminal domain-containing protein</fullName>
    </recommendedName>
</protein>
<dbReference type="OrthoDB" id="269227at2759"/>
<dbReference type="STRING" id="2004952.A0A2C5ZL12"/>
<feature type="domain" description="Glucose-methanol-choline oxidoreductase N-terminal" evidence="3">
    <location>
        <begin position="367"/>
        <end position="381"/>
    </location>
</feature>
<dbReference type="Gene3D" id="3.50.50.60">
    <property type="entry name" value="FAD/NAD(P)-binding domain"/>
    <property type="match status" value="1"/>
</dbReference>
<dbReference type="EMBL" id="NJES01000016">
    <property type="protein sequence ID" value="PHH80462.1"/>
    <property type="molecule type" value="Genomic_DNA"/>
</dbReference>
<feature type="chain" id="PRO_5013333372" description="Glucose-methanol-choline oxidoreductase N-terminal domain-containing protein" evidence="2">
    <location>
        <begin position="19"/>
        <end position="717"/>
    </location>
</feature>
<dbReference type="PANTHER" id="PTHR11552">
    <property type="entry name" value="GLUCOSE-METHANOL-CHOLINE GMC OXIDOREDUCTASE"/>
    <property type="match status" value="1"/>
</dbReference>
<evidence type="ECO:0000256" key="2">
    <source>
        <dbReference type="SAM" id="SignalP"/>
    </source>
</evidence>
<evidence type="ECO:0000313" key="4">
    <source>
        <dbReference type="EMBL" id="PHH80462.1"/>
    </source>
</evidence>
<comment type="similarity">
    <text evidence="1">Belongs to the GMC oxidoreductase family.</text>
</comment>
<dbReference type="Gene3D" id="3.30.560.10">
    <property type="entry name" value="Glucose Oxidase, domain 3"/>
    <property type="match status" value="1"/>
</dbReference>
<evidence type="ECO:0000256" key="1">
    <source>
        <dbReference type="ARBA" id="ARBA00010790"/>
    </source>
</evidence>
<dbReference type="AlphaFoldDB" id="A0A2C5ZL12"/>
<dbReference type="GO" id="GO:0050660">
    <property type="term" value="F:flavin adenine dinucleotide binding"/>
    <property type="evidence" value="ECO:0007669"/>
    <property type="project" value="InterPro"/>
</dbReference>
<dbReference type="Proteomes" id="UP000226431">
    <property type="component" value="Unassembled WGS sequence"/>
</dbReference>
<dbReference type="InterPro" id="IPR012132">
    <property type="entry name" value="GMC_OxRdtase"/>
</dbReference>
<reference evidence="4 5" key="1">
    <citation type="submission" date="2017-06" db="EMBL/GenBank/DDBJ databases">
        <title>Ant-infecting Ophiocordyceps genomes reveal a high diversity of potential behavioral manipulation genes and a possible major role for enterotoxins.</title>
        <authorList>
            <person name="De Bekker C."/>
            <person name="Evans H.C."/>
            <person name="Brachmann A."/>
            <person name="Hughes D.P."/>
        </authorList>
    </citation>
    <scope>NUCLEOTIDE SEQUENCE [LARGE SCALE GENOMIC DNA]</scope>
    <source>
        <strain evidence="4 5">Map16</strain>
    </source>
</reference>
<proteinExistence type="inferred from homology"/>
<organism evidence="4 5">
    <name type="scientific">Ophiocordyceps camponoti-rufipedis</name>
    <dbReference type="NCBI Taxonomy" id="2004952"/>
    <lineage>
        <taxon>Eukaryota</taxon>
        <taxon>Fungi</taxon>
        <taxon>Dikarya</taxon>
        <taxon>Ascomycota</taxon>
        <taxon>Pezizomycotina</taxon>
        <taxon>Sordariomycetes</taxon>
        <taxon>Hypocreomycetidae</taxon>
        <taxon>Hypocreales</taxon>
        <taxon>Ophiocordycipitaceae</taxon>
        <taxon>Ophiocordyceps</taxon>
    </lineage>
</organism>
<dbReference type="InterPro" id="IPR007867">
    <property type="entry name" value="GMC_OxRtase_C"/>
</dbReference>